<dbReference type="AlphaFoldDB" id="A0A670XMU8"/>
<name>A0A670XMU8_PSETE</name>
<evidence type="ECO:0000313" key="3">
    <source>
        <dbReference type="Proteomes" id="UP000472273"/>
    </source>
</evidence>
<accession>A0A670XMU8</accession>
<dbReference type="Proteomes" id="UP000472273">
    <property type="component" value="Unplaced"/>
</dbReference>
<keyword evidence="3" id="KW-1185">Reference proteome</keyword>
<dbReference type="OMA" id="DTHAPGH"/>
<organism evidence="2 3">
    <name type="scientific">Pseudonaja textilis</name>
    <name type="common">Eastern brown snake</name>
    <dbReference type="NCBI Taxonomy" id="8673"/>
    <lineage>
        <taxon>Eukaryota</taxon>
        <taxon>Metazoa</taxon>
        <taxon>Chordata</taxon>
        <taxon>Craniata</taxon>
        <taxon>Vertebrata</taxon>
        <taxon>Euteleostomi</taxon>
        <taxon>Lepidosauria</taxon>
        <taxon>Squamata</taxon>
        <taxon>Bifurcata</taxon>
        <taxon>Unidentata</taxon>
        <taxon>Episquamata</taxon>
        <taxon>Toxicofera</taxon>
        <taxon>Serpentes</taxon>
        <taxon>Colubroidea</taxon>
        <taxon>Elapidae</taxon>
        <taxon>Hydrophiinae</taxon>
        <taxon>Pseudonaja</taxon>
    </lineage>
</organism>
<protein>
    <submittedName>
        <fullName evidence="2">Uncharacterized protein</fullName>
    </submittedName>
</protein>
<feature type="compositionally biased region" description="Basic and acidic residues" evidence="1">
    <location>
        <begin position="133"/>
        <end position="143"/>
    </location>
</feature>
<reference evidence="2" key="1">
    <citation type="submission" date="2025-08" db="UniProtKB">
        <authorList>
            <consortium name="Ensembl"/>
        </authorList>
    </citation>
    <scope>IDENTIFICATION</scope>
</reference>
<sequence>QSCFSYSQTPLTHPWPLRRLSVGLPKPLSPIHPSRKGLTPLLDEDYVPAPEHPNDPVSGNPDARVSGHPSVPAPEDPNDPVSGHPDTHAPGHPDAHVSWHPNAHVPGNPDAHVSGHLSVPAPEHPNDPVSGHPDTHAPGHPDAHVSWPTFLGTRSPLLPGTSMPMLSCPFPFSLPSLPP</sequence>
<reference evidence="2" key="2">
    <citation type="submission" date="2025-09" db="UniProtKB">
        <authorList>
            <consortium name="Ensembl"/>
        </authorList>
    </citation>
    <scope>IDENTIFICATION</scope>
</reference>
<proteinExistence type="predicted"/>
<feature type="compositionally biased region" description="Polar residues" evidence="1">
    <location>
        <begin position="1"/>
        <end position="11"/>
    </location>
</feature>
<feature type="compositionally biased region" description="Basic and acidic residues" evidence="1">
    <location>
        <begin position="85"/>
        <end position="97"/>
    </location>
</feature>
<evidence type="ECO:0000313" key="2">
    <source>
        <dbReference type="Ensembl" id="ENSPTXP00000000714.1"/>
    </source>
</evidence>
<feature type="region of interest" description="Disordered" evidence="1">
    <location>
        <begin position="1"/>
        <end position="145"/>
    </location>
</feature>
<evidence type="ECO:0000256" key="1">
    <source>
        <dbReference type="SAM" id="MobiDB-lite"/>
    </source>
</evidence>
<dbReference type="Ensembl" id="ENSPTXT00000000735.1">
    <property type="protein sequence ID" value="ENSPTXP00000000714.1"/>
    <property type="gene ID" value="ENSPTXG00000000629.1"/>
</dbReference>